<dbReference type="AlphaFoldDB" id="A0AA37V6Z8"/>
<dbReference type="Pfam" id="PF02618">
    <property type="entry name" value="YceG"/>
    <property type="match status" value="1"/>
</dbReference>
<evidence type="ECO:0000256" key="2">
    <source>
        <dbReference type="ARBA" id="ARBA00022692"/>
    </source>
</evidence>
<comment type="caution">
    <text evidence="9">The sequence shown here is derived from an EMBL/GenBank/DDBJ whole genome shotgun (WGS) entry which is preliminary data.</text>
</comment>
<dbReference type="CDD" id="cd08010">
    <property type="entry name" value="MltG_like"/>
    <property type="match status" value="1"/>
</dbReference>
<feature type="compositionally biased region" description="Basic and acidic residues" evidence="8">
    <location>
        <begin position="312"/>
        <end position="323"/>
    </location>
</feature>
<dbReference type="EMBL" id="BRXS01000004">
    <property type="protein sequence ID" value="GLC25961.1"/>
    <property type="molecule type" value="Genomic_DNA"/>
</dbReference>
<keyword evidence="6 7" id="KW-0961">Cell wall biogenesis/degradation</keyword>
<dbReference type="GO" id="GO:0071555">
    <property type="term" value="P:cell wall organization"/>
    <property type="evidence" value="ECO:0007669"/>
    <property type="project" value="UniProtKB-KW"/>
</dbReference>
<dbReference type="Gene3D" id="3.30.160.60">
    <property type="entry name" value="Classic Zinc Finger"/>
    <property type="match status" value="1"/>
</dbReference>
<keyword evidence="4 7" id="KW-0472">Membrane</keyword>
<evidence type="ECO:0000313" key="10">
    <source>
        <dbReference type="Proteomes" id="UP001161325"/>
    </source>
</evidence>
<dbReference type="GO" id="GO:0005886">
    <property type="term" value="C:plasma membrane"/>
    <property type="evidence" value="ECO:0007669"/>
    <property type="project" value="UniProtKB-UniRule"/>
</dbReference>
<dbReference type="PANTHER" id="PTHR30518">
    <property type="entry name" value="ENDOLYTIC MUREIN TRANSGLYCOSYLASE"/>
    <property type="match status" value="1"/>
</dbReference>
<evidence type="ECO:0000256" key="3">
    <source>
        <dbReference type="ARBA" id="ARBA00022989"/>
    </source>
</evidence>
<dbReference type="Proteomes" id="UP001161325">
    <property type="component" value="Unassembled WGS sequence"/>
</dbReference>
<dbReference type="PROSITE" id="PS51257">
    <property type="entry name" value="PROKAR_LIPOPROTEIN"/>
    <property type="match status" value="1"/>
</dbReference>
<dbReference type="Gene3D" id="3.30.1490.480">
    <property type="entry name" value="Endolytic murein transglycosylase"/>
    <property type="match status" value="1"/>
</dbReference>
<gene>
    <name evidence="7" type="primary">mltG</name>
    <name evidence="9" type="ORF">rosag_24740</name>
</gene>
<name>A0AA37V6Z8_9BACT</name>
<keyword evidence="2 7" id="KW-0812">Transmembrane</keyword>
<dbReference type="RefSeq" id="WP_284350430.1">
    <property type="nucleotide sequence ID" value="NZ_BRXS01000004.1"/>
</dbReference>
<evidence type="ECO:0000256" key="8">
    <source>
        <dbReference type="SAM" id="MobiDB-lite"/>
    </source>
</evidence>
<comment type="similarity">
    <text evidence="7">Belongs to the transglycosylase MltG family.</text>
</comment>
<evidence type="ECO:0000256" key="7">
    <source>
        <dbReference type="HAMAP-Rule" id="MF_02065"/>
    </source>
</evidence>
<comment type="function">
    <text evidence="7">Functions as a peptidoglycan terminase that cleaves nascent peptidoglycan strands endolytically to terminate their elongation.</text>
</comment>
<dbReference type="NCBIfam" id="TIGR00247">
    <property type="entry name" value="endolytic transglycosylase MltG"/>
    <property type="match status" value="1"/>
</dbReference>
<keyword evidence="1 7" id="KW-1003">Cell membrane</keyword>
<dbReference type="EC" id="4.2.2.29" evidence="7"/>
<accession>A0AA37V6Z8</accession>
<keyword evidence="5 7" id="KW-0456">Lyase</keyword>
<feature type="region of interest" description="Disordered" evidence="8">
    <location>
        <begin position="312"/>
        <end position="349"/>
    </location>
</feature>
<reference evidence="9" key="1">
    <citation type="submission" date="2022-08" db="EMBL/GenBank/DDBJ databases">
        <title>Draft genome sequencing of Roseisolibacter agri AW1220.</title>
        <authorList>
            <person name="Tobiishi Y."/>
            <person name="Tonouchi A."/>
        </authorList>
    </citation>
    <scope>NUCLEOTIDE SEQUENCE</scope>
    <source>
        <strain evidence="9">AW1220</strain>
    </source>
</reference>
<protein>
    <recommendedName>
        <fullName evidence="7">Endolytic murein transglycosylase</fullName>
        <ecNumber evidence="7">4.2.2.29</ecNumber>
    </recommendedName>
    <alternativeName>
        <fullName evidence="7">Peptidoglycan lytic transglycosylase</fullName>
    </alternativeName>
    <alternativeName>
        <fullName evidence="7">Peptidoglycan polymerization terminase</fullName>
    </alternativeName>
</protein>
<feature type="site" description="Important for catalytic activity" evidence="7">
    <location>
        <position position="204"/>
    </location>
</feature>
<evidence type="ECO:0000256" key="4">
    <source>
        <dbReference type="ARBA" id="ARBA00023136"/>
    </source>
</evidence>
<sequence>MRNRLLAATALATLAACGGTPDGPPVRVVIPRGAAFGAAADSLASKGVIGSATGLRLWAKWKGRDRAIKPGTYEFRPGQSYASLVDALESGKGVVRVMTVVEGWELRQIVPQLARVLEVPLDSVQAAVRDTALLHRLDVPTETLEGYLFPATYSFGAGTSARDAVHQMVARFEKAWRPEWDARLQEMALDRHAVVTLASIVEREARKPEERPVIAAVYYNRLRKGMRLEADPTVEYALRRRGMRMFYRDLEVESPYNTYRVKGLPPGPIGSPGAPSIAAAASPAAVPYLFFVAHPDGHHEFRTTFAEHSQAVREARRLRDQAARQDSLARPMPSAPAAPAPRRGRASGS</sequence>
<evidence type="ECO:0000313" key="9">
    <source>
        <dbReference type="EMBL" id="GLC25961.1"/>
    </source>
</evidence>
<evidence type="ECO:0000256" key="5">
    <source>
        <dbReference type="ARBA" id="ARBA00023239"/>
    </source>
</evidence>
<organism evidence="9 10">
    <name type="scientific">Roseisolibacter agri</name>
    <dbReference type="NCBI Taxonomy" id="2014610"/>
    <lineage>
        <taxon>Bacteria</taxon>
        <taxon>Pseudomonadati</taxon>
        <taxon>Gemmatimonadota</taxon>
        <taxon>Gemmatimonadia</taxon>
        <taxon>Gemmatimonadales</taxon>
        <taxon>Gemmatimonadaceae</taxon>
        <taxon>Roseisolibacter</taxon>
    </lineage>
</organism>
<dbReference type="HAMAP" id="MF_02065">
    <property type="entry name" value="MltG"/>
    <property type="match status" value="1"/>
</dbReference>
<keyword evidence="3 7" id="KW-1133">Transmembrane helix</keyword>
<evidence type="ECO:0000256" key="6">
    <source>
        <dbReference type="ARBA" id="ARBA00023316"/>
    </source>
</evidence>
<dbReference type="PANTHER" id="PTHR30518:SF2">
    <property type="entry name" value="ENDOLYTIC MUREIN TRANSGLYCOSYLASE"/>
    <property type="match status" value="1"/>
</dbReference>
<dbReference type="InterPro" id="IPR003770">
    <property type="entry name" value="MLTG-like"/>
</dbReference>
<dbReference type="GO" id="GO:0009252">
    <property type="term" value="P:peptidoglycan biosynthetic process"/>
    <property type="evidence" value="ECO:0007669"/>
    <property type="project" value="UniProtKB-UniRule"/>
</dbReference>
<proteinExistence type="inferred from homology"/>
<evidence type="ECO:0000256" key="1">
    <source>
        <dbReference type="ARBA" id="ARBA00022475"/>
    </source>
</evidence>
<dbReference type="GO" id="GO:0008932">
    <property type="term" value="F:lytic endotransglycosylase activity"/>
    <property type="evidence" value="ECO:0007669"/>
    <property type="project" value="UniProtKB-UniRule"/>
</dbReference>
<comment type="catalytic activity">
    <reaction evidence="7">
        <text>a peptidoglycan chain = a peptidoglycan chain with N-acetyl-1,6-anhydromuramyl-[peptide] at the reducing end + a peptidoglycan chain with N-acetylglucosamine at the non-reducing end.</text>
        <dbReference type="EC" id="4.2.2.29"/>
    </reaction>
</comment>
<keyword evidence="10" id="KW-1185">Reference proteome</keyword>